<sequence>MRLSAAAAAAAALLIAAAAASAPPPVAALTKTESLPFTIHPNAPGSVEVALDTPPIPASTCAFAYATVGATPEAWEAVVEGDGDTNRVTCTVRRAGGGSTYLMFTSWEVRLGGDGALLDATVRDGGGRPCRQTASTRSCRGGSAPSTGGGGGGGGDCGGVDAAAVRGSARCGWGGGGGGGEEARGCRGWTPVFAAHPRIRAQGAGGKKRERDVASGRWGTRHSRGARDRATRIDGRKP</sequence>
<feature type="region of interest" description="Disordered" evidence="1">
    <location>
        <begin position="126"/>
        <end position="153"/>
    </location>
</feature>
<organism evidence="3 4">
    <name type="scientific">Porphyra umbilicalis</name>
    <name type="common">Purple laver</name>
    <name type="synonym">Red alga</name>
    <dbReference type="NCBI Taxonomy" id="2786"/>
    <lineage>
        <taxon>Eukaryota</taxon>
        <taxon>Rhodophyta</taxon>
        <taxon>Bangiophyceae</taxon>
        <taxon>Bangiales</taxon>
        <taxon>Bangiaceae</taxon>
        <taxon>Porphyra</taxon>
    </lineage>
</organism>
<dbReference type="Proteomes" id="UP000218209">
    <property type="component" value="Unassembled WGS sequence"/>
</dbReference>
<feature type="signal peptide" evidence="2">
    <location>
        <begin position="1"/>
        <end position="28"/>
    </location>
</feature>
<keyword evidence="4" id="KW-1185">Reference proteome</keyword>
<dbReference type="EMBL" id="KV918799">
    <property type="protein sequence ID" value="OSX79025.1"/>
    <property type="molecule type" value="Genomic_DNA"/>
</dbReference>
<reference evidence="3 4" key="1">
    <citation type="submission" date="2017-03" db="EMBL/GenBank/DDBJ databases">
        <title>WGS assembly of Porphyra umbilicalis.</title>
        <authorList>
            <person name="Brawley S.H."/>
            <person name="Blouin N.A."/>
            <person name="Ficko-Blean E."/>
            <person name="Wheeler G.L."/>
            <person name="Lohr M."/>
            <person name="Goodson H.V."/>
            <person name="Jenkins J.W."/>
            <person name="Blaby-Haas C.E."/>
            <person name="Helliwell K.E."/>
            <person name="Chan C."/>
            <person name="Marriage T."/>
            <person name="Bhattacharya D."/>
            <person name="Klein A.S."/>
            <person name="Badis Y."/>
            <person name="Brodie J."/>
            <person name="Cao Y."/>
            <person name="Collen J."/>
            <person name="Dittami S.M."/>
            <person name="Gachon C.M."/>
            <person name="Green B.R."/>
            <person name="Karpowicz S."/>
            <person name="Kim J.W."/>
            <person name="Kudahl U."/>
            <person name="Lin S."/>
            <person name="Michel G."/>
            <person name="Mittag M."/>
            <person name="Olson B.J."/>
            <person name="Pangilinan J."/>
            <person name="Peng Y."/>
            <person name="Qiu H."/>
            <person name="Shu S."/>
            <person name="Singer J.T."/>
            <person name="Smith A.G."/>
            <person name="Sprecher B.N."/>
            <person name="Wagner V."/>
            <person name="Wang W."/>
            <person name="Wang Z.-Y."/>
            <person name="Yan J."/>
            <person name="Yarish C."/>
            <person name="Zoeuner-Riek S."/>
            <person name="Zhuang Y."/>
            <person name="Zou Y."/>
            <person name="Lindquist E.A."/>
            <person name="Grimwood J."/>
            <person name="Barry K."/>
            <person name="Rokhsar D.S."/>
            <person name="Schmutz J."/>
            <person name="Stiller J.W."/>
            <person name="Grossman A.R."/>
            <person name="Prochnik S.E."/>
        </authorList>
    </citation>
    <scope>NUCLEOTIDE SEQUENCE [LARGE SCALE GENOMIC DNA]</scope>
    <source>
        <strain evidence="3">4086291</strain>
    </source>
</reference>
<proteinExistence type="predicted"/>
<evidence type="ECO:0000256" key="2">
    <source>
        <dbReference type="SAM" id="SignalP"/>
    </source>
</evidence>
<keyword evidence="2" id="KW-0732">Signal</keyword>
<evidence type="ECO:0000313" key="4">
    <source>
        <dbReference type="Proteomes" id="UP000218209"/>
    </source>
</evidence>
<dbReference type="AlphaFoldDB" id="A0A1X6PE79"/>
<feature type="compositionally biased region" description="Basic and acidic residues" evidence="1">
    <location>
        <begin position="225"/>
        <end position="238"/>
    </location>
</feature>
<feature type="chain" id="PRO_5012078171" evidence="2">
    <location>
        <begin position="29"/>
        <end position="238"/>
    </location>
</feature>
<dbReference type="Pfam" id="PF10572">
    <property type="entry name" value="UPF0556"/>
    <property type="match status" value="1"/>
</dbReference>
<accession>A0A1X6PE79</accession>
<protein>
    <submittedName>
        <fullName evidence="3">Uncharacterized protein</fullName>
    </submittedName>
</protein>
<evidence type="ECO:0000256" key="1">
    <source>
        <dbReference type="SAM" id="MobiDB-lite"/>
    </source>
</evidence>
<evidence type="ECO:0000313" key="3">
    <source>
        <dbReference type="EMBL" id="OSX79025.1"/>
    </source>
</evidence>
<dbReference type="InterPro" id="IPR018887">
    <property type="entry name" value="MYDGF"/>
</dbReference>
<gene>
    <name evidence="3" type="ORF">BU14_0091s0004</name>
</gene>
<name>A0A1X6PE79_PORUM</name>
<feature type="region of interest" description="Disordered" evidence="1">
    <location>
        <begin position="200"/>
        <end position="238"/>
    </location>
</feature>